<gene>
    <name evidence="6" type="ORF">LX69_01624</name>
</gene>
<accession>A0A2W7N9X1</accession>
<dbReference type="InterPro" id="IPR017853">
    <property type="entry name" value="GH"/>
</dbReference>
<dbReference type="InterPro" id="IPR022790">
    <property type="entry name" value="GH26_dom"/>
</dbReference>
<evidence type="ECO:0000256" key="1">
    <source>
        <dbReference type="ARBA" id="ARBA00007754"/>
    </source>
</evidence>
<dbReference type="GO" id="GO:0006080">
    <property type="term" value="P:substituted mannan metabolic process"/>
    <property type="evidence" value="ECO:0007669"/>
    <property type="project" value="InterPro"/>
</dbReference>
<sequence>MGIIALTSCQINKSSSSESIHQDTATKILYNNLKKLVNDGKILFGQANATTITYLGGINHNDLSRSDCKDITGSHPAFIESDFMWYEQDSAFQTKDILAMKQAYERGAVLAYCWHLRGPDSQSFYARDKETNKFTADSLLVKNILSNSNRNENPALNWLLTRLDSMVIPVFNQLSFPLIFRPFHEMNGDWFWWGRDNCTPDEYIRLFRLTIDYLREKSIRNMLVAWAPDKTADFRYYPGDAYTDILGLDIYEPGIMPYSSHELMIENITKMVNYADKNGKVVAITETGLRKDDNGNFRYPDIHPDFWTNYVLKPILSTKETRRIAWIMSWYGADWRGDQSTEAYTPYLGMKRPNADKAIEDFKAFYQHPATLFNDSIPNMYHE</sequence>
<evidence type="ECO:0000259" key="5">
    <source>
        <dbReference type="PROSITE" id="PS51764"/>
    </source>
</evidence>
<dbReference type="InterPro" id="IPR000805">
    <property type="entry name" value="Glyco_hydro_26"/>
</dbReference>
<evidence type="ECO:0000256" key="4">
    <source>
        <dbReference type="PROSITE-ProRule" id="PRU01100"/>
    </source>
</evidence>
<feature type="active site" description="Proton donor" evidence="4">
    <location>
        <position position="185"/>
    </location>
</feature>
<dbReference type="Proteomes" id="UP000249239">
    <property type="component" value="Unassembled WGS sequence"/>
</dbReference>
<evidence type="ECO:0000313" key="6">
    <source>
        <dbReference type="EMBL" id="PZX16810.1"/>
    </source>
</evidence>
<name>A0A2W7N9X1_9BACT</name>
<evidence type="ECO:0000256" key="3">
    <source>
        <dbReference type="ARBA" id="ARBA00023295"/>
    </source>
</evidence>
<keyword evidence="7" id="KW-1185">Reference proteome</keyword>
<dbReference type="PROSITE" id="PS51764">
    <property type="entry name" value="GH26"/>
    <property type="match status" value="1"/>
</dbReference>
<dbReference type="GO" id="GO:0016985">
    <property type="term" value="F:mannan endo-1,4-beta-mannosidase activity"/>
    <property type="evidence" value="ECO:0007669"/>
    <property type="project" value="InterPro"/>
</dbReference>
<proteinExistence type="inferred from homology"/>
<evidence type="ECO:0000313" key="7">
    <source>
        <dbReference type="Proteomes" id="UP000249239"/>
    </source>
</evidence>
<dbReference type="AlphaFoldDB" id="A0A2W7N9X1"/>
<reference evidence="6 7" key="1">
    <citation type="submission" date="2018-06" db="EMBL/GenBank/DDBJ databases">
        <title>Genomic Encyclopedia of Archaeal and Bacterial Type Strains, Phase II (KMG-II): from individual species to whole genera.</title>
        <authorList>
            <person name="Goeker M."/>
        </authorList>
    </citation>
    <scope>NUCLEOTIDE SEQUENCE [LARGE SCALE GENOMIC DNA]</scope>
    <source>
        <strain evidence="6 7">DSM 6779</strain>
    </source>
</reference>
<evidence type="ECO:0000256" key="2">
    <source>
        <dbReference type="ARBA" id="ARBA00022801"/>
    </source>
</evidence>
<dbReference type="PANTHER" id="PTHR40079">
    <property type="entry name" value="MANNAN ENDO-1,4-BETA-MANNOSIDASE E-RELATED"/>
    <property type="match status" value="1"/>
</dbReference>
<protein>
    <submittedName>
        <fullName evidence="6">Mannan endo-1,4-beta-mannosidase</fullName>
    </submittedName>
</protein>
<feature type="domain" description="GH26" evidence="5">
    <location>
        <begin position="24"/>
        <end position="375"/>
    </location>
</feature>
<dbReference type="Gene3D" id="3.20.20.80">
    <property type="entry name" value="Glycosidases"/>
    <property type="match status" value="1"/>
</dbReference>
<dbReference type="Pfam" id="PF02156">
    <property type="entry name" value="Glyco_hydro_26"/>
    <property type="match status" value="1"/>
</dbReference>
<comment type="similarity">
    <text evidence="1 4">Belongs to the glycosyl hydrolase 26 family.</text>
</comment>
<feature type="active site" description="Nucleophile" evidence="4">
    <location>
        <position position="286"/>
    </location>
</feature>
<dbReference type="SUPFAM" id="SSF51445">
    <property type="entry name" value="(Trans)glycosidases"/>
    <property type="match status" value="1"/>
</dbReference>
<organism evidence="6 7">
    <name type="scientific">Breznakibacter xylanolyticus</name>
    <dbReference type="NCBI Taxonomy" id="990"/>
    <lineage>
        <taxon>Bacteria</taxon>
        <taxon>Pseudomonadati</taxon>
        <taxon>Bacteroidota</taxon>
        <taxon>Bacteroidia</taxon>
        <taxon>Marinilabiliales</taxon>
        <taxon>Marinilabiliaceae</taxon>
        <taxon>Breznakibacter</taxon>
    </lineage>
</organism>
<keyword evidence="2 4" id="KW-0378">Hydrolase</keyword>
<dbReference type="EMBL" id="QKZK01000011">
    <property type="protein sequence ID" value="PZX16810.1"/>
    <property type="molecule type" value="Genomic_DNA"/>
</dbReference>
<keyword evidence="3 4" id="KW-0326">Glycosidase</keyword>
<dbReference type="PANTHER" id="PTHR40079:SF4">
    <property type="entry name" value="GH26 DOMAIN-CONTAINING PROTEIN-RELATED"/>
    <property type="match status" value="1"/>
</dbReference>
<comment type="caution">
    <text evidence="6">The sequence shown here is derived from an EMBL/GenBank/DDBJ whole genome shotgun (WGS) entry which is preliminary data.</text>
</comment>
<dbReference type="PRINTS" id="PR00739">
    <property type="entry name" value="GLHYDRLASE26"/>
</dbReference>